<evidence type="ECO:0000313" key="3">
    <source>
        <dbReference type="EMBL" id="GFU09832.1"/>
    </source>
</evidence>
<sequence length="58" mass="6532">SPRTSVSSDWCTSSSTRRRTTVFIDSVEEEIDRPCAFSVETEGEIIANYEYYSTSTIA</sequence>
<evidence type="ECO:0000313" key="2">
    <source>
        <dbReference type="EMBL" id="GFT78774.1"/>
    </source>
</evidence>
<dbReference type="AlphaFoldDB" id="A0A8X6NZB0"/>
<feature type="non-terminal residue" evidence="1">
    <location>
        <position position="1"/>
    </location>
</feature>
<dbReference type="EMBL" id="BMAW01064191">
    <property type="protein sequence ID" value="GFT43851.1"/>
    <property type="molecule type" value="Genomic_DNA"/>
</dbReference>
<keyword evidence="4" id="KW-1185">Reference proteome</keyword>
<evidence type="ECO:0000313" key="1">
    <source>
        <dbReference type="EMBL" id="GFT43851.1"/>
    </source>
</evidence>
<dbReference type="EMBL" id="BMAW01124851">
    <property type="protein sequence ID" value="GFU09832.1"/>
    <property type="molecule type" value="Genomic_DNA"/>
</dbReference>
<name>A0A8X6NZB0_NEPPI</name>
<comment type="caution">
    <text evidence="1">The sequence shown here is derived from an EMBL/GenBank/DDBJ whole genome shotgun (WGS) entry which is preliminary data.</text>
</comment>
<evidence type="ECO:0000313" key="4">
    <source>
        <dbReference type="Proteomes" id="UP000887013"/>
    </source>
</evidence>
<dbReference type="EMBL" id="BMAW01071615">
    <property type="protein sequence ID" value="GFT78774.1"/>
    <property type="molecule type" value="Genomic_DNA"/>
</dbReference>
<reference evidence="1" key="1">
    <citation type="submission" date="2020-08" db="EMBL/GenBank/DDBJ databases">
        <title>Multicomponent nature underlies the extraordinary mechanical properties of spider dragline silk.</title>
        <authorList>
            <person name="Kono N."/>
            <person name="Nakamura H."/>
            <person name="Mori M."/>
            <person name="Yoshida Y."/>
            <person name="Ohtoshi R."/>
            <person name="Malay A.D."/>
            <person name="Moran D.A.P."/>
            <person name="Tomita M."/>
            <person name="Numata K."/>
            <person name="Arakawa K."/>
        </authorList>
    </citation>
    <scope>NUCLEOTIDE SEQUENCE</scope>
</reference>
<dbReference type="Proteomes" id="UP000887013">
    <property type="component" value="Unassembled WGS sequence"/>
</dbReference>
<accession>A0A8X6NZB0</accession>
<protein>
    <submittedName>
        <fullName evidence="1">Uncharacterized protein</fullName>
    </submittedName>
</protein>
<proteinExistence type="predicted"/>
<gene>
    <name evidence="2" type="ORF">NPIL_340891</name>
    <name evidence="3" type="ORF">NPIL_399981</name>
    <name evidence="1" type="ORF">NPIL_486141</name>
</gene>
<organism evidence="1 4">
    <name type="scientific">Nephila pilipes</name>
    <name type="common">Giant wood spider</name>
    <name type="synonym">Nephila maculata</name>
    <dbReference type="NCBI Taxonomy" id="299642"/>
    <lineage>
        <taxon>Eukaryota</taxon>
        <taxon>Metazoa</taxon>
        <taxon>Ecdysozoa</taxon>
        <taxon>Arthropoda</taxon>
        <taxon>Chelicerata</taxon>
        <taxon>Arachnida</taxon>
        <taxon>Araneae</taxon>
        <taxon>Araneomorphae</taxon>
        <taxon>Entelegynae</taxon>
        <taxon>Araneoidea</taxon>
        <taxon>Nephilidae</taxon>
        <taxon>Nephila</taxon>
    </lineage>
</organism>